<dbReference type="OrthoDB" id="780166at2759"/>
<dbReference type="OMA" id="NCEDQHT"/>
<dbReference type="GO" id="GO:0009630">
    <property type="term" value="P:gravitropism"/>
    <property type="evidence" value="ECO:0007669"/>
    <property type="project" value="InterPro"/>
</dbReference>
<proteinExistence type="predicted"/>
<accession>A0A087GUS3</accession>
<dbReference type="AlphaFoldDB" id="A0A087GUS3"/>
<dbReference type="PANTHER" id="PTHR34959">
    <property type="entry name" value="PROTEIN LAZY 1"/>
    <property type="match status" value="1"/>
</dbReference>
<dbReference type="GO" id="GO:2000012">
    <property type="term" value="P:regulation of auxin polar transport"/>
    <property type="evidence" value="ECO:0007669"/>
    <property type="project" value="InterPro"/>
</dbReference>
<protein>
    <submittedName>
        <fullName evidence="1">Uncharacterized protein</fullName>
    </submittedName>
</protein>
<sequence>MKLLSWMRTTKQTGLDPSKEFKGDFCCLRAQVSSQVQDIRTNSFSFSGSSHHPNPPGIAEELQLDLDEDGFCGFLAIGTLGMDPETPKFAASVVEDVTEEKEEFGKVITEKLEKFLEKDTDRKLAERWNAEEDRELDVCPLQGCNLFRSAIELTKRSNEEVKKKKGLLTGLFKRRQTVEGEFYMEKHDTSWIKRIFEKLHRTSPLKTRNNDDDDSIPKKKELRKSLQIFRSKVHPVFSTLAADDNEMDDRRSCINRCDLKVPSLTGGSLGSSSISKANMKRENWIKTDAEYLVLEL</sequence>
<dbReference type="PANTHER" id="PTHR34959:SF12">
    <property type="entry name" value="LAZY1"/>
    <property type="match status" value="1"/>
</dbReference>
<dbReference type="InterPro" id="IPR038928">
    <property type="entry name" value="LAZY1"/>
</dbReference>
<reference evidence="2" key="1">
    <citation type="journal article" date="2015" name="Nat. Plants">
        <title>Genome expansion of Arabis alpina linked with retrotransposition and reduced symmetric DNA methylation.</title>
        <authorList>
            <person name="Willing E.M."/>
            <person name="Rawat V."/>
            <person name="Mandakova T."/>
            <person name="Maumus F."/>
            <person name="James G.V."/>
            <person name="Nordstroem K.J."/>
            <person name="Becker C."/>
            <person name="Warthmann N."/>
            <person name="Chica C."/>
            <person name="Szarzynska B."/>
            <person name="Zytnicki M."/>
            <person name="Albani M.C."/>
            <person name="Kiefer C."/>
            <person name="Bergonzi S."/>
            <person name="Castaings L."/>
            <person name="Mateos J.L."/>
            <person name="Berns M.C."/>
            <person name="Bujdoso N."/>
            <person name="Piofczyk T."/>
            <person name="de Lorenzo L."/>
            <person name="Barrero-Sicilia C."/>
            <person name="Mateos I."/>
            <person name="Piednoel M."/>
            <person name="Hagmann J."/>
            <person name="Chen-Min-Tao R."/>
            <person name="Iglesias-Fernandez R."/>
            <person name="Schuster S.C."/>
            <person name="Alonso-Blanco C."/>
            <person name="Roudier F."/>
            <person name="Carbonero P."/>
            <person name="Paz-Ares J."/>
            <person name="Davis S.J."/>
            <person name="Pecinka A."/>
            <person name="Quesneville H."/>
            <person name="Colot V."/>
            <person name="Lysak M.A."/>
            <person name="Weigel D."/>
            <person name="Coupland G."/>
            <person name="Schneeberger K."/>
        </authorList>
    </citation>
    <scope>NUCLEOTIDE SEQUENCE [LARGE SCALE GENOMIC DNA]</scope>
    <source>
        <strain evidence="2">cv. Pajares</strain>
    </source>
</reference>
<keyword evidence="2" id="KW-1185">Reference proteome</keyword>
<dbReference type="Gramene" id="KFK33625">
    <property type="protein sequence ID" value="KFK33625"/>
    <property type="gene ID" value="AALP_AA5G037800"/>
</dbReference>
<dbReference type="eggNOG" id="ENOG502R6D5">
    <property type="taxonomic scope" value="Eukaryota"/>
</dbReference>
<dbReference type="Proteomes" id="UP000029120">
    <property type="component" value="Chromosome 5"/>
</dbReference>
<organism evidence="1 2">
    <name type="scientific">Arabis alpina</name>
    <name type="common">Alpine rock-cress</name>
    <dbReference type="NCBI Taxonomy" id="50452"/>
    <lineage>
        <taxon>Eukaryota</taxon>
        <taxon>Viridiplantae</taxon>
        <taxon>Streptophyta</taxon>
        <taxon>Embryophyta</taxon>
        <taxon>Tracheophyta</taxon>
        <taxon>Spermatophyta</taxon>
        <taxon>Magnoliopsida</taxon>
        <taxon>eudicotyledons</taxon>
        <taxon>Gunneridae</taxon>
        <taxon>Pentapetalae</taxon>
        <taxon>rosids</taxon>
        <taxon>malvids</taxon>
        <taxon>Brassicales</taxon>
        <taxon>Brassicaceae</taxon>
        <taxon>Arabideae</taxon>
        <taxon>Arabis</taxon>
    </lineage>
</organism>
<evidence type="ECO:0000313" key="2">
    <source>
        <dbReference type="Proteomes" id="UP000029120"/>
    </source>
</evidence>
<evidence type="ECO:0000313" key="1">
    <source>
        <dbReference type="EMBL" id="KFK33625.1"/>
    </source>
</evidence>
<dbReference type="EMBL" id="CM002873">
    <property type="protein sequence ID" value="KFK33625.1"/>
    <property type="molecule type" value="Genomic_DNA"/>
</dbReference>
<gene>
    <name evidence="1" type="ordered locus">AALP_Aa5g037800</name>
</gene>
<name>A0A087GUS3_ARAAL</name>